<accession>A0ABS4QWV6</accession>
<comment type="catalytic activity">
    <reaction evidence="1">
        <text>Release of an N-terminal amino acid, Xaa-|-Yaa- from a peptide, amide or arylamide. Xaa is preferably Ala, but may be most amino acids including Pro (slow action). When a terminal hydrophobic residue is followed by a prolyl residue, the two may be released as an intact Xaa-Pro dipeptide.</text>
        <dbReference type="EC" id="3.4.11.2"/>
    </reaction>
</comment>
<evidence type="ECO:0000256" key="11">
    <source>
        <dbReference type="ARBA" id="ARBA00023049"/>
    </source>
</evidence>
<evidence type="ECO:0000256" key="9">
    <source>
        <dbReference type="ARBA" id="ARBA00022801"/>
    </source>
</evidence>
<dbReference type="InterPro" id="IPR001930">
    <property type="entry name" value="Peptidase_M1"/>
</dbReference>
<keyword evidence="11" id="KW-0482">Metalloprotease</keyword>
<evidence type="ECO:0000256" key="4">
    <source>
        <dbReference type="ARBA" id="ARBA00012564"/>
    </source>
</evidence>
<evidence type="ECO:0000256" key="10">
    <source>
        <dbReference type="ARBA" id="ARBA00022833"/>
    </source>
</evidence>
<dbReference type="Gene3D" id="2.60.40.1730">
    <property type="entry name" value="tricorn interacting facor f3 domain"/>
    <property type="match status" value="1"/>
</dbReference>
<organism evidence="17 18">
    <name type="scientific">Sinorhizobium kostiense</name>
    <dbReference type="NCBI Taxonomy" id="76747"/>
    <lineage>
        <taxon>Bacteria</taxon>
        <taxon>Pseudomonadati</taxon>
        <taxon>Pseudomonadota</taxon>
        <taxon>Alphaproteobacteria</taxon>
        <taxon>Hyphomicrobiales</taxon>
        <taxon>Rhizobiaceae</taxon>
        <taxon>Sinorhizobium/Ensifer group</taxon>
        <taxon>Sinorhizobium</taxon>
    </lineage>
</organism>
<dbReference type="InterPro" id="IPR014782">
    <property type="entry name" value="Peptidase_M1_dom"/>
</dbReference>
<dbReference type="EMBL" id="JAGILA010000002">
    <property type="protein sequence ID" value="MBP2235135.1"/>
    <property type="molecule type" value="Genomic_DNA"/>
</dbReference>
<keyword evidence="18" id="KW-1185">Reference proteome</keyword>
<dbReference type="PANTHER" id="PTHR46322">
    <property type="entry name" value="PUROMYCIN-SENSITIVE AMINOPEPTIDASE"/>
    <property type="match status" value="1"/>
</dbReference>
<dbReference type="InterPro" id="IPR045357">
    <property type="entry name" value="Aminopeptidase_N-like_N"/>
</dbReference>
<comment type="caution">
    <text evidence="17">The sequence shown here is derived from an EMBL/GenBank/DDBJ whole genome shotgun (WGS) entry which is preliminary data.</text>
</comment>
<keyword evidence="6 17" id="KW-0031">Aminopeptidase</keyword>
<dbReference type="Gene3D" id="1.10.390.10">
    <property type="entry name" value="Neutral Protease Domain 2"/>
    <property type="match status" value="1"/>
</dbReference>
<dbReference type="InterPro" id="IPR024601">
    <property type="entry name" value="Peptidase_M1_pepN_C"/>
</dbReference>
<dbReference type="GO" id="GO:0016285">
    <property type="term" value="F:alanyl aminopeptidase activity"/>
    <property type="evidence" value="ECO:0007669"/>
    <property type="project" value="UniProtKB-EC"/>
</dbReference>
<keyword evidence="9 17" id="KW-0378">Hydrolase</keyword>
<feature type="domain" description="Peptidase M1 membrane alanine aminopeptidase" evidence="13">
    <location>
        <begin position="271"/>
        <end position="482"/>
    </location>
</feature>
<dbReference type="Pfam" id="PF01433">
    <property type="entry name" value="Peptidase_M1"/>
    <property type="match status" value="1"/>
</dbReference>
<evidence type="ECO:0000313" key="17">
    <source>
        <dbReference type="EMBL" id="MBP2235135.1"/>
    </source>
</evidence>
<evidence type="ECO:0000259" key="14">
    <source>
        <dbReference type="Pfam" id="PF11940"/>
    </source>
</evidence>
<evidence type="ECO:0000256" key="1">
    <source>
        <dbReference type="ARBA" id="ARBA00000098"/>
    </source>
</evidence>
<dbReference type="SUPFAM" id="SSF63737">
    <property type="entry name" value="Leukotriene A4 hydrolase N-terminal domain"/>
    <property type="match status" value="1"/>
</dbReference>
<evidence type="ECO:0000256" key="12">
    <source>
        <dbReference type="NCBIfam" id="TIGR02414"/>
    </source>
</evidence>
<dbReference type="InterPro" id="IPR035414">
    <property type="entry name" value="Peptidase_M1_pepN_Ig-like"/>
</dbReference>
<comment type="similarity">
    <text evidence="3">Belongs to the peptidase M1 family.</text>
</comment>
<evidence type="ECO:0000259" key="13">
    <source>
        <dbReference type="Pfam" id="PF01433"/>
    </source>
</evidence>
<dbReference type="NCBIfam" id="TIGR02414">
    <property type="entry name" value="pepN_proteo"/>
    <property type="match status" value="1"/>
</dbReference>
<keyword evidence="8" id="KW-0479">Metal-binding</keyword>
<dbReference type="Gene3D" id="3.30.2010.30">
    <property type="match status" value="1"/>
</dbReference>
<evidence type="ECO:0000256" key="3">
    <source>
        <dbReference type="ARBA" id="ARBA00010136"/>
    </source>
</evidence>
<evidence type="ECO:0000256" key="6">
    <source>
        <dbReference type="ARBA" id="ARBA00022438"/>
    </source>
</evidence>
<keyword evidence="7" id="KW-0645">Protease</keyword>
<feature type="domain" description="Aminopeptidase N-like N-terminal" evidence="16">
    <location>
        <begin position="133"/>
        <end position="232"/>
    </location>
</feature>
<keyword evidence="10" id="KW-0862">Zinc</keyword>
<evidence type="ECO:0000256" key="7">
    <source>
        <dbReference type="ARBA" id="ARBA00022670"/>
    </source>
</evidence>
<dbReference type="SUPFAM" id="SSF55486">
    <property type="entry name" value="Metalloproteases ('zincins'), catalytic domain"/>
    <property type="match status" value="1"/>
</dbReference>
<evidence type="ECO:0000259" key="16">
    <source>
        <dbReference type="Pfam" id="PF17900"/>
    </source>
</evidence>
<dbReference type="InterPro" id="IPR012779">
    <property type="entry name" value="Peptidase_M1_pepN"/>
</dbReference>
<evidence type="ECO:0000259" key="15">
    <source>
        <dbReference type="Pfam" id="PF17432"/>
    </source>
</evidence>
<feature type="domain" description="Peptidase M1 alanyl aminopeptidase Ig-like fold" evidence="14">
    <location>
        <begin position="490"/>
        <end position="592"/>
    </location>
</feature>
<evidence type="ECO:0000256" key="8">
    <source>
        <dbReference type="ARBA" id="ARBA00022723"/>
    </source>
</evidence>
<dbReference type="InterPro" id="IPR027268">
    <property type="entry name" value="Peptidase_M4/M1_CTD_sf"/>
</dbReference>
<dbReference type="Pfam" id="PF17900">
    <property type="entry name" value="Peptidase_M1_N"/>
    <property type="match status" value="1"/>
</dbReference>
<dbReference type="Pfam" id="PF17432">
    <property type="entry name" value="DUF3458_C"/>
    <property type="match status" value="1"/>
</dbReference>
<dbReference type="CDD" id="cd09600">
    <property type="entry name" value="M1_APN"/>
    <property type="match status" value="1"/>
</dbReference>
<dbReference type="PRINTS" id="PR00756">
    <property type="entry name" value="ALADIPTASE"/>
</dbReference>
<dbReference type="Proteomes" id="UP000730739">
    <property type="component" value="Unassembled WGS sequence"/>
</dbReference>
<feature type="domain" description="Peptidase M1 alanyl aminopeptidase C-terminal" evidence="15">
    <location>
        <begin position="597"/>
        <end position="920"/>
    </location>
</feature>
<protein>
    <recommendedName>
        <fullName evidence="5 12">Aminopeptidase N</fullName>
        <ecNumber evidence="4 12">3.4.11.2</ecNumber>
    </recommendedName>
</protein>
<evidence type="ECO:0000313" key="18">
    <source>
        <dbReference type="Proteomes" id="UP000730739"/>
    </source>
</evidence>
<sequence length="925" mass="102607">MSAAGSAVAGLSRKISPLGLFTITGALYNMEQKARAGLTMRTNTGQIVHLEDYRPTDFVLERVDLTFELDPRETKVEARLIFHRREGVSPSAPLVLDGDELTLTGLLFDQEEMPATLYDVSADALTIRGLPESAPFEITVTTLLSPETNTQLMGLYRTSNVYCTQCEAEGFRRITYFPDRPDVLAVYTVNIIADKATAPLLLSNGNYLGGADMSDGRHFASWFDPHPKPSYLFALVAGDLGVAEDKFITASGREVALRIYVEHGKEPRATYAMDALKRAMKWDEEVFGREYDLDIFMIVAVSDFNMGAMENKGLNIFNDKYVLADPETATDADYANIEAIIAHEYFHNWTGNRITCRDWFQLCLKEGLTVYRDHEFSADMRSRTVKRIAEVRHLKSEQFPEDAGPLAHPVRPTQYREINNFYTTTVYEKGSELTRMVATILERDLFKKGMDLYFERHDGQAVTIEDFIACFEAASGRDLKQFSLWYHQAGTPLVTASGSYDAAKQTFTLSLEQSVPPTPGQSAKRPMHIPLRMGLLLGDGSEAVATSVSGAEVTNDVVHLTERRQTVVFSGIPSRPVPSFNRGFAAPINLQVEQSADDRALIARHEADLFARWQALNTMALDNLVKATGQVRRAEPVTCDEALVEGLLTAAEDDRLEPAFRSQVLSLPSESDIAREIGRDNDPDAIQAARQAVLSALATSGRDTFTRLVGEMTLSGPFRPDATSAGRRALRNSALSYLVYGDERPEKAVNAFRAANNMTDLSFALTLLAHRFPFAEGTVEALAEFKRRFADNALVIDKWFAIQATIPGASTLDRVKALMSDPHFNAGNPNRVRSLVGTFAFSNPTGFNRADGEGYRFLAKQILDIDPRNPQLAARILTSMRSWRSLERMRADQARYALEEIAAAPNLSADVSDIVERMLQDEGAA</sequence>
<dbReference type="Gene3D" id="1.25.50.10">
    <property type="entry name" value="Peptidase M1, alanyl aminopeptidase, C-terminal domain"/>
    <property type="match status" value="1"/>
</dbReference>
<proteinExistence type="inferred from homology"/>
<dbReference type="EC" id="3.4.11.2" evidence="4 12"/>
<comment type="cofactor">
    <cofactor evidence="2">
        <name>Zn(2+)</name>
        <dbReference type="ChEBI" id="CHEBI:29105"/>
    </cofactor>
</comment>
<dbReference type="InterPro" id="IPR042097">
    <property type="entry name" value="Aminopeptidase_N-like_N_sf"/>
</dbReference>
<dbReference type="InterPro" id="IPR038438">
    <property type="entry name" value="PepN_Ig-like_sf"/>
</dbReference>
<gene>
    <name evidence="17" type="ORF">J2Z31_001627</name>
</gene>
<dbReference type="Gene3D" id="2.60.40.1840">
    <property type="match status" value="1"/>
</dbReference>
<dbReference type="Pfam" id="PF11940">
    <property type="entry name" value="DUF3458"/>
    <property type="match status" value="1"/>
</dbReference>
<reference evidence="17 18" key="1">
    <citation type="submission" date="2021-03" db="EMBL/GenBank/DDBJ databases">
        <title>Genomic Encyclopedia of Type Strains, Phase IV (KMG-IV): sequencing the most valuable type-strain genomes for metagenomic binning, comparative biology and taxonomic classification.</title>
        <authorList>
            <person name="Goeker M."/>
        </authorList>
    </citation>
    <scope>NUCLEOTIDE SEQUENCE [LARGE SCALE GENOMIC DNA]</scope>
    <source>
        <strain evidence="17 18">DSM 13372</strain>
    </source>
</reference>
<name>A0ABS4QWV6_9HYPH</name>
<evidence type="ECO:0000256" key="2">
    <source>
        <dbReference type="ARBA" id="ARBA00001947"/>
    </source>
</evidence>
<dbReference type="InterPro" id="IPR037144">
    <property type="entry name" value="Peptidase_M1_pepN_C_sf"/>
</dbReference>
<dbReference type="PANTHER" id="PTHR46322:SF1">
    <property type="entry name" value="PUROMYCIN-SENSITIVE AMINOPEPTIDASE"/>
    <property type="match status" value="1"/>
</dbReference>
<evidence type="ECO:0000256" key="5">
    <source>
        <dbReference type="ARBA" id="ARBA00015611"/>
    </source>
</evidence>